<evidence type="ECO:0000256" key="1">
    <source>
        <dbReference type="SAM" id="SignalP"/>
    </source>
</evidence>
<sequence>MRQLTQLFVLIVVVLAEGSTHPVCSLLTCQCSDHLTQLTCRGAGFESVPAGLPNTLVKLQVISVSFVLPSWRDCRATNLYAIRVRTSIYLSYSISLVLWGSPQRQAREHSARTSPDGSVA</sequence>
<accession>A0A7R9GVS3</accession>
<protein>
    <submittedName>
        <fullName evidence="2">Uncharacterized protein</fullName>
    </submittedName>
</protein>
<dbReference type="EMBL" id="OC317898">
    <property type="protein sequence ID" value="CAD7399656.1"/>
    <property type="molecule type" value="Genomic_DNA"/>
</dbReference>
<evidence type="ECO:0000313" key="2">
    <source>
        <dbReference type="EMBL" id="CAD7399656.1"/>
    </source>
</evidence>
<gene>
    <name evidence="2" type="ORF">TCEB3V08_LOCUS5114</name>
</gene>
<proteinExistence type="predicted"/>
<dbReference type="AlphaFoldDB" id="A0A7R9GVS3"/>
<feature type="chain" id="PRO_5030654853" evidence="1">
    <location>
        <begin position="17"/>
        <end position="120"/>
    </location>
</feature>
<feature type="signal peptide" evidence="1">
    <location>
        <begin position="1"/>
        <end position="16"/>
    </location>
</feature>
<reference evidence="2" key="1">
    <citation type="submission" date="2020-11" db="EMBL/GenBank/DDBJ databases">
        <authorList>
            <person name="Tran Van P."/>
        </authorList>
    </citation>
    <scope>NUCLEOTIDE SEQUENCE</scope>
</reference>
<name>A0A7R9GVS3_TIMCR</name>
<organism evidence="2">
    <name type="scientific">Timema cristinae</name>
    <name type="common">Walking stick</name>
    <dbReference type="NCBI Taxonomy" id="61476"/>
    <lineage>
        <taxon>Eukaryota</taxon>
        <taxon>Metazoa</taxon>
        <taxon>Ecdysozoa</taxon>
        <taxon>Arthropoda</taxon>
        <taxon>Hexapoda</taxon>
        <taxon>Insecta</taxon>
        <taxon>Pterygota</taxon>
        <taxon>Neoptera</taxon>
        <taxon>Polyneoptera</taxon>
        <taxon>Phasmatodea</taxon>
        <taxon>Timematodea</taxon>
        <taxon>Timematoidea</taxon>
        <taxon>Timematidae</taxon>
        <taxon>Timema</taxon>
    </lineage>
</organism>
<keyword evidence="1" id="KW-0732">Signal</keyword>